<feature type="domain" description="ABC3 transporter permease C-terminal" evidence="7">
    <location>
        <begin position="687"/>
        <end position="799"/>
    </location>
</feature>
<evidence type="ECO:0000256" key="5">
    <source>
        <dbReference type="ARBA" id="ARBA00023136"/>
    </source>
</evidence>
<feature type="transmembrane region" description="Helical" evidence="6">
    <location>
        <begin position="434"/>
        <end position="455"/>
    </location>
</feature>
<feature type="domain" description="MacB-like periplasmic core" evidence="8">
    <location>
        <begin position="20"/>
        <end position="236"/>
    </location>
</feature>
<accession>A0ABY7T2R0</accession>
<evidence type="ECO:0000256" key="6">
    <source>
        <dbReference type="SAM" id="Phobius"/>
    </source>
</evidence>
<dbReference type="InterPro" id="IPR003838">
    <property type="entry name" value="ABC3_permease_C"/>
</dbReference>
<reference evidence="9 10" key="1">
    <citation type="submission" date="2023-02" db="EMBL/GenBank/DDBJ databases">
        <title>Genome sequence of Mucilaginibacter jinjuensis strain KACC 16571.</title>
        <authorList>
            <person name="Kim S."/>
            <person name="Heo J."/>
            <person name="Kwon S.-W."/>
        </authorList>
    </citation>
    <scope>NUCLEOTIDE SEQUENCE [LARGE SCALE GENOMIC DNA]</scope>
    <source>
        <strain evidence="9 10">KACC 16571</strain>
    </source>
</reference>
<evidence type="ECO:0000259" key="8">
    <source>
        <dbReference type="Pfam" id="PF12704"/>
    </source>
</evidence>
<dbReference type="Proteomes" id="UP001216139">
    <property type="component" value="Chromosome"/>
</dbReference>
<feature type="transmembrane region" description="Helical" evidence="6">
    <location>
        <begin position="684"/>
        <end position="708"/>
    </location>
</feature>
<keyword evidence="4 6" id="KW-1133">Transmembrane helix</keyword>
<feature type="transmembrane region" description="Helical" evidence="6">
    <location>
        <begin position="768"/>
        <end position="790"/>
    </location>
</feature>
<organism evidence="9 10">
    <name type="scientific">Mucilaginibacter jinjuensis</name>
    <dbReference type="NCBI Taxonomy" id="1176721"/>
    <lineage>
        <taxon>Bacteria</taxon>
        <taxon>Pseudomonadati</taxon>
        <taxon>Bacteroidota</taxon>
        <taxon>Sphingobacteriia</taxon>
        <taxon>Sphingobacteriales</taxon>
        <taxon>Sphingobacteriaceae</taxon>
        <taxon>Mucilaginibacter</taxon>
    </lineage>
</organism>
<feature type="transmembrane region" description="Helical" evidence="6">
    <location>
        <begin position="720"/>
        <end position="748"/>
    </location>
</feature>
<feature type="transmembrane region" description="Helical" evidence="6">
    <location>
        <begin position="386"/>
        <end position="413"/>
    </location>
</feature>
<keyword evidence="2" id="KW-1003">Cell membrane</keyword>
<evidence type="ECO:0000313" key="10">
    <source>
        <dbReference type="Proteomes" id="UP001216139"/>
    </source>
</evidence>
<evidence type="ECO:0000256" key="2">
    <source>
        <dbReference type="ARBA" id="ARBA00022475"/>
    </source>
</evidence>
<keyword evidence="3 6" id="KW-0812">Transmembrane</keyword>
<proteinExistence type="predicted"/>
<dbReference type="InterPro" id="IPR050250">
    <property type="entry name" value="Macrolide_Exporter_MacB"/>
</dbReference>
<sequence>MFRNYIKTAYRSLKKNKGFTAINVLGLALGLAVCLLIVFYVIDELSYDRYNVKLDRIYRVNNDIKFGGSDDSYAVAPAPLAAVLESEFPDVEHAVRFRQNGGLNLKKGEQNIQEHHVIYADPKIFSVFTFPMINGDPNTALKEPHAVVISESTANKYFGSTNVVGKTLVTNENTNYKITGVIKDIPKQSHVQADIFISMTTLDESRQTTWLSNNFQTYILLKPGADIVALNRRMKQMVKEHMDPQMQNVVHMSYDDFEKAGNYIRMNTIPLKDIHLKSNLQAELGQNGNIQFVYIFSAIALFILLIACVNFMNLSTARSANRAREVGVRKVLGSARKHLIAQFLAESIMVTLVATVIALITAWALLPIFNQMSGKELTFTVHSLIWLIPTILIIVLVIGCLAGSYPAFFLSGFQPIEVLKGKLAAGFKGGSLRSFLVVLQFSISIFLIIGTLVIYNQLKYIQNKDLGYSRSHVLVVKNLYALGKQAKTFKDEIKRMPGVGNATMTGYTPTMDYRNSNTMFLTPTLDTKNAMNTQMWYVDEDYINTLGIKMVAGRDFSKQMLTDSSSIIINEMAAKRLGYKDPINKMLYVPMDQQAKVIKGYRIVGVMKDFNFNSLRENVSHLTLILGEERGALNIRVKTSDMPGFIKQVENKWKEMSPNQQFDYSFMDQDFDATYRTEQRMGKIFVSFTSLAIIIACLGLFGLAAYAAEQRTKEIGIRKVLGAGVSTIVAMLSIDFIKLVIVSIIIAAPLAWFAMQYWLQGFAYRQNIQWWIIAVAGLGAIVIAFATISFQSVKAALINPIKSLRSE</sequence>
<name>A0ABY7T2R0_9SPHI</name>
<feature type="transmembrane region" description="Helical" evidence="6">
    <location>
        <begin position="339"/>
        <end position="366"/>
    </location>
</feature>
<dbReference type="RefSeq" id="WP_273628732.1">
    <property type="nucleotide sequence ID" value="NZ_CP117167.1"/>
</dbReference>
<feature type="transmembrane region" description="Helical" evidence="6">
    <location>
        <begin position="292"/>
        <end position="314"/>
    </location>
</feature>
<gene>
    <name evidence="9" type="ORF">PQO05_17540</name>
</gene>
<feature type="domain" description="ABC3 transporter permease C-terminal" evidence="7">
    <location>
        <begin position="298"/>
        <end position="414"/>
    </location>
</feature>
<evidence type="ECO:0000256" key="1">
    <source>
        <dbReference type="ARBA" id="ARBA00004651"/>
    </source>
</evidence>
<dbReference type="Pfam" id="PF02687">
    <property type="entry name" value="FtsX"/>
    <property type="match status" value="2"/>
</dbReference>
<feature type="domain" description="MacB-like periplasmic core" evidence="8">
    <location>
        <begin position="434"/>
        <end position="611"/>
    </location>
</feature>
<evidence type="ECO:0000256" key="4">
    <source>
        <dbReference type="ARBA" id="ARBA00022989"/>
    </source>
</evidence>
<keyword evidence="5 6" id="KW-0472">Membrane</keyword>
<evidence type="ECO:0000313" key="9">
    <source>
        <dbReference type="EMBL" id="WCT10543.1"/>
    </source>
</evidence>
<keyword evidence="10" id="KW-1185">Reference proteome</keyword>
<evidence type="ECO:0000256" key="3">
    <source>
        <dbReference type="ARBA" id="ARBA00022692"/>
    </source>
</evidence>
<comment type="subcellular location">
    <subcellularLocation>
        <location evidence="1">Cell membrane</location>
        <topology evidence="1">Multi-pass membrane protein</topology>
    </subcellularLocation>
</comment>
<dbReference type="Pfam" id="PF12704">
    <property type="entry name" value="MacB_PCD"/>
    <property type="match status" value="2"/>
</dbReference>
<feature type="transmembrane region" description="Helical" evidence="6">
    <location>
        <begin position="21"/>
        <end position="42"/>
    </location>
</feature>
<dbReference type="PANTHER" id="PTHR30572:SF18">
    <property type="entry name" value="ABC-TYPE MACROLIDE FAMILY EXPORT SYSTEM PERMEASE COMPONENT 2"/>
    <property type="match status" value="1"/>
</dbReference>
<protein>
    <submittedName>
        <fullName evidence="9">ABC transporter permease</fullName>
    </submittedName>
</protein>
<evidence type="ECO:0000259" key="7">
    <source>
        <dbReference type="Pfam" id="PF02687"/>
    </source>
</evidence>
<dbReference type="InterPro" id="IPR025857">
    <property type="entry name" value="MacB_PCD"/>
</dbReference>
<dbReference type="EMBL" id="CP117167">
    <property type="protein sequence ID" value="WCT10543.1"/>
    <property type="molecule type" value="Genomic_DNA"/>
</dbReference>
<dbReference type="PANTHER" id="PTHR30572">
    <property type="entry name" value="MEMBRANE COMPONENT OF TRANSPORTER-RELATED"/>
    <property type="match status" value="1"/>
</dbReference>